<protein>
    <submittedName>
        <fullName evidence="2">Uncharacterized protein</fullName>
    </submittedName>
</protein>
<dbReference type="EMBL" id="MU001495">
    <property type="protein sequence ID" value="KAF2448667.1"/>
    <property type="molecule type" value="Genomic_DNA"/>
</dbReference>
<gene>
    <name evidence="2" type="ORF">P171DRAFT_470361</name>
</gene>
<feature type="region of interest" description="Disordered" evidence="1">
    <location>
        <begin position="1"/>
        <end position="98"/>
    </location>
</feature>
<dbReference type="OrthoDB" id="3794193at2759"/>
<proteinExistence type="predicted"/>
<keyword evidence="3" id="KW-1185">Reference proteome</keyword>
<feature type="compositionally biased region" description="Low complexity" evidence="1">
    <location>
        <begin position="19"/>
        <end position="33"/>
    </location>
</feature>
<name>A0A9P4PR49_9PLEO</name>
<dbReference type="AlphaFoldDB" id="A0A9P4PR49"/>
<accession>A0A9P4PR49</accession>
<evidence type="ECO:0000256" key="1">
    <source>
        <dbReference type="SAM" id="MobiDB-lite"/>
    </source>
</evidence>
<evidence type="ECO:0000313" key="3">
    <source>
        <dbReference type="Proteomes" id="UP000799764"/>
    </source>
</evidence>
<reference evidence="2" key="1">
    <citation type="journal article" date="2020" name="Stud. Mycol.">
        <title>101 Dothideomycetes genomes: a test case for predicting lifestyles and emergence of pathogens.</title>
        <authorList>
            <person name="Haridas S."/>
            <person name="Albert R."/>
            <person name="Binder M."/>
            <person name="Bloem J."/>
            <person name="Labutti K."/>
            <person name="Salamov A."/>
            <person name="Andreopoulos B."/>
            <person name="Baker S."/>
            <person name="Barry K."/>
            <person name="Bills G."/>
            <person name="Bluhm B."/>
            <person name="Cannon C."/>
            <person name="Castanera R."/>
            <person name="Culley D."/>
            <person name="Daum C."/>
            <person name="Ezra D."/>
            <person name="Gonzalez J."/>
            <person name="Henrissat B."/>
            <person name="Kuo A."/>
            <person name="Liang C."/>
            <person name="Lipzen A."/>
            <person name="Lutzoni F."/>
            <person name="Magnuson J."/>
            <person name="Mondo S."/>
            <person name="Nolan M."/>
            <person name="Ohm R."/>
            <person name="Pangilinan J."/>
            <person name="Park H.-J."/>
            <person name="Ramirez L."/>
            <person name="Alfaro M."/>
            <person name="Sun H."/>
            <person name="Tritt A."/>
            <person name="Yoshinaga Y."/>
            <person name="Zwiers L.-H."/>
            <person name="Turgeon B."/>
            <person name="Goodwin S."/>
            <person name="Spatafora J."/>
            <person name="Crous P."/>
            <person name="Grigoriev I."/>
        </authorList>
    </citation>
    <scope>NUCLEOTIDE SEQUENCE</scope>
    <source>
        <strain evidence="2">CBS 690.94</strain>
    </source>
</reference>
<dbReference type="Proteomes" id="UP000799764">
    <property type="component" value="Unassembled WGS sequence"/>
</dbReference>
<evidence type="ECO:0000313" key="2">
    <source>
        <dbReference type="EMBL" id="KAF2448667.1"/>
    </source>
</evidence>
<feature type="compositionally biased region" description="Basic and acidic residues" evidence="1">
    <location>
        <begin position="76"/>
        <end position="98"/>
    </location>
</feature>
<comment type="caution">
    <text evidence="2">The sequence shown here is derived from an EMBL/GenBank/DDBJ whole genome shotgun (WGS) entry which is preliminary data.</text>
</comment>
<feature type="compositionally biased region" description="Polar residues" evidence="1">
    <location>
        <begin position="38"/>
        <end position="54"/>
    </location>
</feature>
<organism evidence="2 3">
    <name type="scientific">Karstenula rhodostoma CBS 690.94</name>
    <dbReference type="NCBI Taxonomy" id="1392251"/>
    <lineage>
        <taxon>Eukaryota</taxon>
        <taxon>Fungi</taxon>
        <taxon>Dikarya</taxon>
        <taxon>Ascomycota</taxon>
        <taxon>Pezizomycotina</taxon>
        <taxon>Dothideomycetes</taxon>
        <taxon>Pleosporomycetidae</taxon>
        <taxon>Pleosporales</taxon>
        <taxon>Massarineae</taxon>
        <taxon>Didymosphaeriaceae</taxon>
        <taxon>Karstenula</taxon>
    </lineage>
</organism>
<sequence>MSPLAHYIISTTQPRRRSTVSLHSSTTTSSMNSDIGLQATTADIGTPKGSSVDLTTHRKQSGDKTVGKEQTYMHVRSGDRGNGQRESLGKAEEKRKGEERVSSMYMHLAHLVSLSAFSFEIIIEKMHYDDGFIRIRLIALPNRVVITTGATSCPSRREKYVSGYQTAFVLS</sequence>